<keyword evidence="4" id="KW-1185">Reference proteome</keyword>
<gene>
    <name evidence="3" type="ORF">HYDPIDRAFT_34455</name>
    <name evidence="2" type="ORF">HYDPIDRAFT_34634</name>
</gene>
<dbReference type="OrthoDB" id="3237716at2759"/>
<proteinExistence type="predicted"/>
<feature type="region of interest" description="Disordered" evidence="1">
    <location>
        <begin position="189"/>
        <end position="217"/>
    </location>
</feature>
<protein>
    <submittedName>
        <fullName evidence="2">Uncharacterized protein</fullName>
    </submittedName>
</protein>
<feature type="compositionally biased region" description="Polar residues" evidence="1">
    <location>
        <begin position="197"/>
        <end position="207"/>
    </location>
</feature>
<accession>A0A0C9VXD1</accession>
<dbReference type="AlphaFoldDB" id="A0A0C9VXD1"/>
<dbReference type="EMBL" id="KN839979">
    <property type="protein sequence ID" value="KIJ58148.1"/>
    <property type="molecule type" value="Genomic_DNA"/>
</dbReference>
<evidence type="ECO:0000313" key="4">
    <source>
        <dbReference type="Proteomes" id="UP000053820"/>
    </source>
</evidence>
<organism evidence="2 4">
    <name type="scientific">Hydnomerulius pinastri MD-312</name>
    <dbReference type="NCBI Taxonomy" id="994086"/>
    <lineage>
        <taxon>Eukaryota</taxon>
        <taxon>Fungi</taxon>
        <taxon>Dikarya</taxon>
        <taxon>Basidiomycota</taxon>
        <taxon>Agaricomycotina</taxon>
        <taxon>Agaricomycetes</taxon>
        <taxon>Agaricomycetidae</taxon>
        <taxon>Boletales</taxon>
        <taxon>Boletales incertae sedis</taxon>
        <taxon>Leucogyrophana</taxon>
    </lineage>
</organism>
<feature type="region of interest" description="Disordered" evidence="1">
    <location>
        <begin position="345"/>
        <end position="377"/>
    </location>
</feature>
<evidence type="ECO:0000256" key="1">
    <source>
        <dbReference type="SAM" id="MobiDB-lite"/>
    </source>
</evidence>
<dbReference type="Proteomes" id="UP000053820">
    <property type="component" value="Unassembled WGS sequence"/>
</dbReference>
<name>A0A0C9VXD1_9AGAM</name>
<dbReference type="EMBL" id="KN840034">
    <property type="protein sequence ID" value="KIJ57968.1"/>
    <property type="molecule type" value="Genomic_DNA"/>
</dbReference>
<feature type="compositionally biased region" description="Acidic residues" evidence="1">
    <location>
        <begin position="365"/>
        <end position="377"/>
    </location>
</feature>
<evidence type="ECO:0000313" key="3">
    <source>
        <dbReference type="EMBL" id="KIJ58148.1"/>
    </source>
</evidence>
<dbReference type="HOGENOM" id="CLU_733745_0_0_1"/>
<sequence>MPWEHSQSRVMYEFTVSVQSDRIKCEFQIKTDTTYEKFCEQVCAYLTTTPAKARLGYKLATKKKSEPPALLVCKDDWKLAIDKISGIASRARSCAVVVNVFDTLSDSPMKKKKRSRCAADHDSDDENLVKAYQDLERQWACEKYKGHCFVLSTGSHKRMDYQEMSLWAKKLTMNPPEATLTTPPHCLTFENSHNKPRNTTGSNHTPTPEQPMQPPLTNSHSNLNHLHHGLSVASCDMRTYPHLDYPSLAELLSGLDGGRSEGFFDYYATLEKAGIHHVDDISTYSEQALYLATGLPAADIRAIYQRATELIKLVHKEKSLKVKEYNEILTEAYEFAAKAKATTVSTFESDDSSGETSDTINTNDDNSEDEVDELDDE</sequence>
<evidence type="ECO:0000313" key="2">
    <source>
        <dbReference type="EMBL" id="KIJ57968.1"/>
    </source>
</evidence>
<reference evidence="2 4" key="1">
    <citation type="submission" date="2014-04" db="EMBL/GenBank/DDBJ databases">
        <title>Evolutionary Origins and Diversification of the Mycorrhizal Mutualists.</title>
        <authorList>
            <consortium name="DOE Joint Genome Institute"/>
            <consortium name="Mycorrhizal Genomics Consortium"/>
            <person name="Kohler A."/>
            <person name="Kuo A."/>
            <person name="Nagy L.G."/>
            <person name="Floudas D."/>
            <person name="Copeland A."/>
            <person name="Barry K.W."/>
            <person name="Cichocki N."/>
            <person name="Veneault-Fourrey C."/>
            <person name="LaButti K."/>
            <person name="Lindquist E.A."/>
            <person name="Lipzen A."/>
            <person name="Lundell T."/>
            <person name="Morin E."/>
            <person name="Murat C."/>
            <person name="Riley R."/>
            <person name="Ohm R."/>
            <person name="Sun H."/>
            <person name="Tunlid A."/>
            <person name="Henrissat B."/>
            <person name="Grigoriev I.V."/>
            <person name="Hibbett D.S."/>
            <person name="Martin F."/>
        </authorList>
    </citation>
    <scope>NUCLEOTIDE SEQUENCE [LARGE SCALE GENOMIC DNA]</scope>
    <source>
        <strain evidence="2 4">MD-312</strain>
    </source>
</reference>